<comment type="caution">
    <text evidence="1">The sequence shown here is derived from an EMBL/GenBank/DDBJ whole genome shotgun (WGS) entry which is preliminary data.</text>
</comment>
<dbReference type="EMBL" id="JBHRSV010000028">
    <property type="protein sequence ID" value="MFC2927376.1"/>
    <property type="molecule type" value="Genomic_DNA"/>
</dbReference>
<organism evidence="1 2">
    <name type="scientific">Hyphobacterium vulgare</name>
    <dbReference type="NCBI Taxonomy" id="1736751"/>
    <lineage>
        <taxon>Bacteria</taxon>
        <taxon>Pseudomonadati</taxon>
        <taxon>Pseudomonadota</taxon>
        <taxon>Alphaproteobacteria</taxon>
        <taxon>Maricaulales</taxon>
        <taxon>Maricaulaceae</taxon>
        <taxon>Hyphobacterium</taxon>
    </lineage>
</organism>
<reference evidence="2" key="1">
    <citation type="journal article" date="2019" name="Int. J. Syst. Evol. Microbiol.">
        <title>The Global Catalogue of Microorganisms (GCM) 10K type strain sequencing project: providing services to taxonomists for standard genome sequencing and annotation.</title>
        <authorList>
            <consortium name="The Broad Institute Genomics Platform"/>
            <consortium name="The Broad Institute Genome Sequencing Center for Infectious Disease"/>
            <person name="Wu L."/>
            <person name="Ma J."/>
        </authorList>
    </citation>
    <scope>NUCLEOTIDE SEQUENCE [LARGE SCALE GENOMIC DNA]</scope>
    <source>
        <strain evidence="2">KCTC 52487</strain>
    </source>
</reference>
<keyword evidence="2" id="KW-1185">Reference proteome</keyword>
<dbReference type="Proteomes" id="UP001595379">
    <property type="component" value="Unassembled WGS sequence"/>
</dbReference>
<proteinExistence type="predicted"/>
<name>A0ABV7A0R1_9PROT</name>
<evidence type="ECO:0000313" key="2">
    <source>
        <dbReference type="Proteomes" id="UP001595379"/>
    </source>
</evidence>
<evidence type="ECO:0000313" key="1">
    <source>
        <dbReference type="EMBL" id="MFC2927376.1"/>
    </source>
</evidence>
<accession>A0ABV7A0R1</accession>
<dbReference type="RefSeq" id="WP_343163360.1">
    <property type="nucleotide sequence ID" value="NZ_JBHRSV010000028.1"/>
</dbReference>
<sequence length="139" mass="16483">MLDEETRQQLNRFAKLLESTSDEEAVDRIRDEIVASFSEEKIRELQQNFAAQLIYRDYRNATLDGEHYLLLLMGLPTVNLLDGVGYWSKPEERTAVFEGLVEAFRPCRNWLIRDCDNPSRPEYRLRQHWPLKAILEKLR</sequence>
<protein>
    <submittedName>
        <fullName evidence="1">Uncharacterized protein</fullName>
    </submittedName>
</protein>
<gene>
    <name evidence="1" type="ORF">ACFOOR_14805</name>
</gene>